<dbReference type="RefSeq" id="WP_270681235.1">
    <property type="nucleotide sequence ID" value="NZ_JAQFWP010000095.1"/>
</dbReference>
<evidence type="ECO:0000313" key="3">
    <source>
        <dbReference type="Proteomes" id="UP001165685"/>
    </source>
</evidence>
<gene>
    <name evidence="2" type="ORF">O4U47_29300</name>
</gene>
<keyword evidence="3" id="KW-1185">Reference proteome</keyword>
<feature type="transmembrane region" description="Helical" evidence="1">
    <location>
        <begin position="120"/>
        <end position="140"/>
    </location>
</feature>
<dbReference type="Pfam" id="PF06966">
    <property type="entry name" value="DUF1295"/>
    <property type="match status" value="1"/>
</dbReference>
<dbReference type="PROSITE" id="PS50244">
    <property type="entry name" value="S5A_REDUCTASE"/>
    <property type="match status" value="1"/>
</dbReference>
<evidence type="ECO:0000256" key="1">
    <source>
        <dbReference type="SAM" id="Phobius"/>
    </source>
</evidence>
<dbReference type="Proteomes" id="UP001165685">
    <property type="component" value="Unassembled WGS sequence"/>
</dbReference>
<dbReference type="PANTHER" id="PTHR32251:SF17">
    <property type="entry name" value="STEROID 5-ALPHA REDUCTASE C-TERMINAL DOMAIN-CONTAINING PROTEIN"/>
    <property type="match status" value="1"/>
</dbReference>
<evidence type="ECO:0000313" key="2">
    <source>
        <dbReference type="EMBL" id="MDA2808638.1"/>
    </source>
</evidence>
<dbReference type="Gene3D" id="1.20.120.1630">
    <property type="match status" value="1"/>
</dbReference>
<name>A0ABT4TVB4_9ACTN</name>
<organism evidence="2 3">
    <name type="scientific">Nocardiopsis suaedae</name>
    <dbReference type="NCBI Taxonomy" id="3018444"/>
    <lineage>
        <taxon>Bacteria</taxon>
        <taxon>Bacillati</taxon>
        <taxon>Actinomycetota</taxon>
        <taxon>Actinomycetes</taxon>
        <taxon>Streptosporangiales</taxon>
        <taxon>Nocardiopsidaceae</taxon>
        <taxon>Nocardiopsis</taxon>
    </lineage>
</organism>
<keyword evidence="1" id="KW-1133">Transmembrane helix</keyword>
<feature type="transmembrane region" description="Helical" evidence="1">
    <location>
        <begin position="20"/>
        <end position="37"/>
    </location>
</feature>
<dbReference type="InterPro" id="IPR010721">
    <property type="entry name" value="UstE-like"/>
</dbReference>
<keyword evidence="1" id="KW-0472">Membrane</keyword>
<accession>A0ABT4TVB4</accession>
<dbReference type="PANTHER" id="PTHR32251">
    <property type="entry name" value="3-OXO-5-ALPHA-STEROID 4-DEHYDROGENASE"/>
    <property type="match status" value="1"/>
</dbReference>
<feature type="transmembrane region" description="Helical" evidence="1">
    <location>
        <begin position="94"/>
        <end position="114"/>
    </location>
</feature>
<proteinExistence type="predicted"/>
<keyword evidence="1" id="KW-0812">Transmembrane</keyword>
<dbReference type="EMBL" id="JAQFWP010000095">
    <property type="protein sequence ID" value="MDA2808638.1"/>
    <property type="molecule type" value="Genomic_DNA"/>
</dbReference>
<reference evidence="2" key="1">
    <citation type="submission" date="2023-01" db="EMBL/GenBank/DDBJ databases">
        <title>Draft genome sequence of Nocardiopsis sp. LSu2-4 isolated from halophytes.</title>
        <authorList>
            <person name="Duangmal K."/>
            <person name="Chantavorakit T."/>
        </authorList>
    </citation>
    <scope>NUCLEOTIDE SEQUENCE</scope>
    <source>
        <strain evidence="2">LSu2-4</strain>
    </source>
</reference>
<protein>
    <submittedName>
        <fullName evidence="2">DUF1295 domain-containing protein</fullName>
    </submittedName>
</protein>
<feature type="transmembrane region" description="Helical" evidence="1">
    <location>
        <begin position="43"/>
        <end position="61"/>
    </location>
</feature>
<comment type="caution">
    <text evidence="2">The sequence shown here is derived from an EMBL/GenBank/DDBJ whole genome shotgun (WGS) entry which is preliminary data.</text>
</comment>
<sequence length="243" mass="26337">MGATFLIARRRQRHDLVDTAWGAGFALVALVSAVLSTGHGDPVRTWTAAALTAVWGVRLSVHIGRRGRGAAEDPRYTDLLSGGTGGRDARALRLVYLPQGVLVWAISLPVQAAAYTPGPVGGPLFAGVAVWLTGFLFEAVGDAQLSRFKADPANRGRIMDRGLWSWTRHPNYFGDACVWWGLYLIAADTWQGALTLPAPVAMTLLLTAGSGKRLLENRMSTRPGWDAYARRTSGFFPLPPRRE</sequence>